<dbReference type="SUPFAM" id="SSF52172">
    <property type="entry name" value="CheY-like"/>
    <property type="match status" value="1"/>
</dbReference>
<evidence type="ECO:0000256" key="1">
    <source>
        <dbReference type="ARBA" id="ARBA00000085"/>
    </source>
</evidence>
<dbReference type="CDD" id="cd19410">
    <property type="entry name" value="HK9-like_sensor"/>
    <property type="match status" value="1"/>
</dbReference>
<dbReference type="CDD" id="cd00130">
    <property type="entry name" value="PAS"/>
    <property type="match status" value="1"/>
</dbReference>
<feature type="transmembrane region" description="Helical" evidence="6">
    <location>
        <begin position="182"/>
        <end position="206"/>
    </location>
</feature>
<dbReference type="Gene3D" id="3.30.450.20">
    <property type="entry name" value="PAS domain"/>
    <property type="match status" value="1"/>
</dbReference>
<dbReference type="InterPro" id="IPR000700">
    <property type="entry name" value="PAS-assoc_C"/>
</dbReference>
<dbReference type="SMART" id="SM00388">
    <property type="entry name" value="HisKA"/>
    <property type="match status" value="1"/>
</dbReference>
<dbReference type="InterPro" id="IPR000014">
    <property type="entry name" value="PAS"/>
</dbReference>
<feature type="domain" description="PAS" evidence="9">
    <location>
        <begin position="222"/>
        <end position="279"/>
    </location>
</feature>
<sequence length="733" mass="83732">MAWWIFSNRGFIYKSVLSVILILFIILSGFDIWKIIDAKKYERETLVKLGWSRGLEEYLSSLTDAETGQRGYLISEDESFLEPYYNAEKSFPGMEVALVSQVEPKYKGALESIIRLANDKRSHLQQIISLAQSGKKQQAILLIKTKRGKTLMDQIRKEVGLVLSEKNRIETEERREQDRTNIILFSVSVFGFFCIAILILWTIYLISQNNKMEQEKKELTVKYLEVDDLYNNSPVAFHSLDGDGSFLKLNDTEAKWLGYKKEELIGKKKFPEILTEESKMTFYREFPAFKRRGYVNDLRFEIIKKDGSTIHIVLSSTAIYDEKGNILMTRSSFVDITKLVLSERELIHARKKAEEANLAKSEFLSGMSHELRTPLNAVIGLTMILMEENPKPDQIENLNNLKFSSETLLALINDILDFSKIEERKIILESISFRLDTLLQSIFFSFEQKAKEKMIRFRSEIAPNFPQVVKSDPTRLLQILNNLLSNAVKFTQQGEISFEAKLLYEKDSTLFIQFIVTDTGIGIPDDKIHTVFEKFTQVSGDTTRKYGGSGLGLAISKGLVELMQGHLVMSTKLDEGTSFSVILPMEKSNEVISAESVQDKGSYSLLVGKTIIVADDIAINRDIVVRFLKKWGVQCIHAVNGEEVLKYLAVEKVDLILMDLHMPELDGYQTTKKIREGETGEELRQLPIIALTASAQLETQEKIKTVGMNDYIAKPFLPKELYLKLIYHLERGD</sequence>
<dbReference type="CDD" id="cd17546">
    <property type="entry name" value="REC_hyHK_CKI1_RcsC-like"/>
    <property type="match status" value="1"/>
</dbReference>
<keyword evidence="6" id="KW-1133">Transmembrane helix</keyword>
<keyword evidence="12" id="KW-1185">Reference proteome</keyword>
<dbReference type="NCBIfam" id="TIGR00229">
    <property type="entry name" value="sensory_box"/>
    <property type="match status" value="1"/>
</dbReference>
<dbReference type="SUPFAM" id="SSF55874">
    <property type="entry name" value="ATPase domain of HSP90 chaperone/DNA topoisomerase II/histidine kinase"/>
    <property type="match status" value="1"/>
</dbReference>
<dbReference type="EC" id="2.7.13.3" evidence="2"/>
<keyword evidence="3 5" id="KW-0597">Phosphoprotein</keyword>
<dbReference type="RefSeq" id="WP_135759688.1">
    <property type="nucleotide sequence ID" value="NZ_RQHW01000018.1"/>
</dbReference>
<dbReference type="PRINTS" id="PR00344">
    <property type="entry name" value="BCTRLSENSOR"/>
</dbReference>
<dbReference type="Pfam" id="PF00072">
    <property type="entry name" value="Response_reg"/>
    <property type="match status" value="1"/>
</dbReference>
<dbReference type="PROSITE" id="PS50110">
    <property type="entry name" value="RESPONSE_REGULATORY"/>
    <property type="match status" value="1"/>
</dbReference>
<proteinExistence type="predicted"/>
<evidence type="ECO:0000259" key="10">
    <source>
        <dbReference type="PROSITE" id="PS50113"/>
    </source>
</evidence>
<evidence type="ECO:0000256" key="6">
    <source>
        <dbReference type="SAM" id="Phobius"/>
    </source>
</evidence>
<accession>A0A4R9M003</accession>
<dbReference type="Pfam" id="PF13426">
    <property type="entry name" value="PAS_9"/>
    <property type="match status" value="1"/>
</dbReference>
<dbReference type="CDD" id="cd00082">
    <property type="entry name" value="HisKA"/>
    <property type="match status" value="1"/>
</dbReference>
<dbReference type="FunFam" id="3.30.565.10:FF:000010">
    <property type="entry name" value="Sensor histidine kinase RcsC"/>
    <property type="match status" value="1"/>
</dbReference>
<dbReference type="InterPro" id="IPR005467">
    <property type="entry name" value="His_kinase_dom"/>
</dbReference>
<dbReference type="SMART" id="SM00387">
    <property type="entry name" value="HATPase_c"/>
    <property type="match status" value="1"/>
</dbReference>
<comment type="caution">
    <text evidence="11">The sequence shown here is derived from an EMBL/GenBank/DDBJ whole genome shotgun (WGS) entry which is preliminary data.</text>
</comment>
<dbReference type="AlphaFoldDB" id="A0A4R9M003"/>
<gene>
    <name evidence="11" type="ORF">EHS15_06230</name>
</gene>
<dbReference type="CDD" id="cd16922">
    <property type="entry name" value="HATPase_EvgS-ArcB-TorS-like"/>
    <property type="match status" value="1"/>
</dbReference>
<feature type="domain" description="PAC" evidence="10">
    <location>
        <begin position="296"/>
        <end position="348"/>
    </location>
</feature>
<dbReference type="Pfam" id="PF05227">
    <property type="entry name" value="CHASE3"/>
    <property type="match status" value="1"/>
</dbReference>
<dbReference type="PROSITE" id="PS50112">
    <property type="entry name" value="PAS"/>
    <property type="match status" value="1"/>
</dbReference>
<dbReference type="InterPro" id="IPR036890">
    <property type="entry name" value="HATPase_C_sf"/>
</dbReference>
<dbReference type="SMART" id="SM00448">
    <property type="entry name" value="REC"/>
    <property type="match status" value="1"/>
</dbReference>
<keyword evidence="6" id="KW-0812">Transmembrane</keyword>
<dbReference type="InterPro" id="IPR007891">
    <property type="entry name" value="CHASE3"/>
</dbReference>
<evidence type="ECO:0000313" key="12">
    <source>
        <dbReference type="Proteomes" id="UP000298058"/>
    </source>
</evidence>
<dbReference type="SMART" id="SM00086">
    <property type="entry name" value="PAC"/>
    <property type="match status" value="1"/>
</dbReference>
<dbReference type="PROSITE" id="PS50109">
    <property type="entry name" value="HIS_KIN"/>
    <property type="match status" value="1"/>
</dbReference>
<dbReference type="Proteomes" id="UP000298058">
    <property type="component" value="Unassembled WGS sequence"/>
</dbReference>
<comment type="catalytic activity">
    <reaction evidence="1">
        <text>ATP + protein L-histidine = ADP + protein N-phospho-L-histidine.</text>
        <dbReference type="EC" id="2.7.13.3"/>
    </reaction>
</comment>
<organism evidence="11 12">
    <name type="scientific">Leptospira idonii</name>
    <dbReference type="NCBI Taxonomy" id="1193500"/>
    <lineage>
        <taxon>Bacteria</taxon>
        <taxon>Pseudomonadati</taxon>
        <taxon>Spirochaetota</taxon>
        <taxon>Spirochaetia</taxon>
        <taxon>Leptospirales</taxon>
        <taxon>Leptospiraceae</taxon>
        <taxon>Leptospira</taxon>
    </lineage>
</organism>
<dbReference type="InterPro" id="IPR004358">
    <property type="entry name" value="Sig_transdc_His_kin-like_C"/>
</dbReference>
<evidence type="ECO:0000256" key="3">
    <source>
        <dbReference type="ARBA" id="ARBA00022553"/>
    </source>
</evidence>
<dbReference type="GO" id="GO:0000155">
    <property type="term" value="F:phosphorelay sensor kinase activity"/>
    <property type="evidence" value="ECO:0007669"/>
    <property type="project" value="InterPro"/>
</dbReference>
<dbReference type="Gene3D" id="3.30.565.10">
    <property type="entry name" value="Histidine kinase-like ATPase, C-terminal domain"/>
    <property type="match status" value="1"/>
</dbReference>
<dbReference type="Gene3D" id="1.10.287.130">
    <property type="match status" value="1"/>
</dbReference>
<keyword evidence="6" id="KW-0472">Membrane</keyword>
<dbReference type="InterPro" id="IPR003594">
    <property type="entry name" value="HATPase_dom"/>
</dbReference>
<dbReference type="PROSITE" id="PS50113">
    <property type="entry name" value="PAC"/>
    <property type="match status" value="1"/>
</dbReference>
<evidence type="ECO:0000259" key="7">
    <source>
        <dbReference type="PROSITE" id="PS50109"/>
    </source>
</evidence>
<dbReference type="InterPro" id="IPR035965">
    <property type="entry name" value="PAS-like_dom_sf"/>
</dbReference>
<evidence type="ECO:0000256" key="4">
    <source>
        <dbReference type="ARBA" id="ARBA00023012"/>
    </source>
</evidence>
<dbReference type="EMBL" id="RQHW01000018">
    <property type="protein sequence ID" value="TGN19970.1"/>
    <property type="molecule type" value="Genomic_DNA"/>
</dbReference>
<dbReference type="InterPro" id="IPR001789">
    <property type="entry name" value="Sig_transdc_resp-reg_receiver"/>
</dbReference>
<dbReference type="Pfam" id="PF02518">
    <property type="entry name" value="HATPase_c"/>
    <property type="match status" value="1"/>
</dbReference>
<dbReference type="InterPro" id="IPR001610">
    <property type="entry name" value="PAC"/>
</dbReference>
<reference evidence="11" key="1">
    <citation type="journal article" date="2019" name="PLoS Negl. Trop. Dis.">
        <title>Revisiting the worldwide diversity of Leptospira species in the environment.</title>
        <authorList>
            <person name="Vincent A.T."/>
            <person name="Schiettekatte O."/>
            <person name="Bourhy P."/>
            <person name="Veyrier F.J."/>
            <person name="Picardeau M."/>
        </authorList>
    </citation>
    <scope>NUCLEOTIDE SEQUENCE [LARGE SCALE GENOMIC DNA]</scope>
    <source>
        <strain evidence="11">201300427</strain>
    </source>
</reference>
<evidence type="ECO:0000259" key="8">
    <source>
        <dbReference type="PROSITE" id="PS50110"/>
    </source>
</evidence>
<protein>
    <recommendedName>
        <fullName evidence="2">histidine kinase</fullName>
        <ecNumber evidence="2">2.7.13.3</ecNumber>
    </recommendedName>
</protein>
<keyword evidence="4" id="KW-0902">Two-component regulatory system</keyword>
<dbReference type="InterPro" id="IPR003661">
    <property type="entry name" value="HisK_dim/P_dom"/>
</dbReference>
<name>A0A4R9M003_9LEPT</name>
<feature type="modified residue" description="4-aspartylphosphate" evidence="5">
    <location>
        <position position="659"/>
    </location>
</feature>
<evidence type="ECO:0000256" key="2">
    <source>
        <dbReference type="ARBA" id="ARBA00012438"/>
    </source>
</evidence>
<feature type="domain" description="Histidine kinase" evidence="7">
    <location>
        <begin position="366"/>
        <end position="587"/>
    </location>
</feature>
<dbReference type="OrthoDB" id="6192248at2"/>
<evidence type="ECO:0000313" key="11">
    <source>
        <dbReference type="EMBL" id="TGN19970.1"/>
    </source>
</evidence>
<dbReference type="Gene3D" id="3.40.50.2300">
    <property type="match status" value="1"/>
</dbReference>
<dbReference type="InterPro" id="IPR036097">
    <property type="entry name" value="HisK_dim/P_sf"/>
</dbReference>
<dbReference type="SUPFAM" id="SSF47384">
    <property type="entry name" value="Homodimeric domain of signal transducing histidine kinase"/>
    <property type="match status" value="1"/>
</dbReference>
<dbReference type="SUPFAM" id="SSF55785">
    <property type="entry name" value="PYP-like sensor domain (PAS domain)"/>
    <property type="match status" value="1"/>
</dbReference>
<dbReference type="PANTHER" id="PTHR45339:SF1">
    <property type="entry name" value="HYBRID SIGNAL TRANSDUCTION HISTIDINE KINASE J"/>
    <property type="match status" value="1"/>
</dbReference>
<feature type="domain" description="Response regulatory" evidence="8">
    <location>
        <begin position="610"/>
        <end position="729"/>
    </location>
</feature>
<dbReference type="PANTHER" id="PTHR45339">
    <property type="entry name" value="HYBRID SIGNAL TRANSDUCTION HISTIDINE KINASE J"/>
    <property type="match status" value="1"/>
</dbReference>
<evidence type="ECO:0000259" key="9">
    <source>
        <dbReference type="PROSITE" id="PS50112"/>
    </source>
</evidence>
<evidence type="ECO:0000256" key="5">
    <source>
        <dbReference type="PROSITE-ProRule" id="PRU00169"/>
    </source>
</evidence>
<feature type="transmembrane region" description="Helical" evidence="6">
    <location>
        <begin position="12"/>
        <end position="33"/>
    </location>
</feature>
<dbReference type="Pfam" id="PF00512">
    <property type="entry name" value="HisKA"/>
    <property type="match status" value="1"/>
</dbReference>
<dbReference type="InterPro" id="IPR011006">
    <property type="entry name" value="CheY-like_superfamily"/>
</dbReference>